<protein>
    <submittedName>
        <fullName evidence="1">Uncharacterized protein</fullName>
    </submittedName>
</protein>
<dbReference type="OrthoDB" id="5289214at2"/>
<evidence type="ECO:0000313" key="2">
    <source>
        <dbReference type="Proteomes" id="UP000012040"/>
    </source>
</evidence>
<accession>M4VQ06</accession>
<proteinExistence type="predicted"/>
<dbReference type="Proteomes" id="UP000012040">
    <property type="component" value="Chromosome"/>
</dbReference>
<dbReference type="STRING" id="1184267.A11Q_1013"/>
<keyword evidence="2" id="KW-1185">Reference proteome</keyword>
<evidence type="ECO:0000313" key="1">
    <source>
        <dbReference type="EMBL" id="AGH95229.1"/>
    </source>
</evidence>
<name>M4VQ06_9BACT</name>
<gene>
    <name evidence="1" type="ORF">A11Q_1013</name>
</gene>
<organism evidence="1 2">
    <name type="scientific">Pseudobdellovibrio exovorus JSS</name>
    <dbReference type="NCBI Taxonomy" id="1184267"/>
    <lineage>
        <taxon>Bacteria</taxon>
        <taxon>Pseudomonadati</taxon>
        <taxon>Bdellovibrionota</taxon>
        <taxon>Bdellovibrionia</taxon>
        <taxon>Bdellovibrionales</taxon>
        <taxon>Pseudobdellovibrionaceae</taxon>
        <taxon>Pseudobdellovibrio</taxon>
    </lineage>
</organism>
<reference evidence="1 2" key="1">
    <citation type="journal article" date="2013" name="ISME J.">
        <title>By their genes ye shall know them: genomic signatures of predatory bacteria.</title>
        <authorList>
            <person name="Pasternak Z."/>
            <person name="Pietrokovski S."/>
            <person name="Rotem O."/>
            <person name="Gophna U."/>
            <person name="Lurie-Weinberger M.N."/>
            <person name="Jurkevitch E."/>
        </authorList>
    </citation>
    <scope>NUCLEOTIDE SEQUENCE [LARGE SCALE GENOMIC DNA]</scope>
    <source>
        <strain evidence="1 2">JSS</strain>
    </source>
</reference>
<dbReference type="HOGENOM" id="CLU_817998_0_0_7"/>
<dbReference type="RefSeq" id="WP_015469719.1">
    <property type="nucleotide sequence ID" value="NC_020813.1"/>
</dbReference>
<dbReference type="KEGG" id="bex:A11Q_1013"/>
<sequence length="353" mass="41401">MKHDVFQMVIDIKTKSGSVLKPHEIHFWDLANPHHPKHLHNFLPASPFKFYTDAILGLCFHKMTDYRHLTPEQRSFSEKAYLTFNPYNELFQKSAARVKNFRKKDLSQQIHFENFEKQMSAVWENAFHKNSFSFEKVRPALDLIADFEAQISTPLIYNFSVHFSENFSEKLICFYSFLFHLRSIMAVDHNAHVEDSSYESVTCDSISDYLPKADYTVNDALLYWHFTKLQHQFHSHKDADQRTEKHFVEPLQQYFHQYSHNACRLIENLPTSFLANFNQHDQEEALHQAQMDWLLGSHSGLLFKMREELFGAFEGYEKIFWFNSAGGKVKTSSSLNICFEISEKDLATNSSVA</sequence>
<dbReference type="PATRIC" id="fig|1184267.3.peg.1027"/>
<dbReference type="EMBL" id="CP003537">
    <property type="protein sequence ID" value="AGH95229.1"/>
    <property type="molecule type" value="Genomic_DNA"/>
</dbReference>
<dbReference type="eggNOG" id="ENOG5032DF0">
    <property type="taxonomic scope" value="Bacteria"/>
</dbReference>
<dbReference type="AlphaFoldDB" id="M4VQ06"/>